<organism evidence="5 6">
    <name type="scientific">Folsomia candida</name>
    <name type="common">Springtail</name>
    <dbReference type="NCBI Taxonomy" id="158441"/>
    <lineage>
        <taxon>Eukaryota</taxon>
        <taxon>Metazoa</taxon>
        <taxon>Ecdysozoa</taxon>
        <taxon>Arthropoda</taxon>
        <taxon>Hexapoda</taxon>
        <taxon>Collembola</taxon>
        <taxon>Entomobryomorpha</taxon>
        <taxon>Isotomoidea</taxon>
        <taxon>Isotomidae</taxon>
        <taxon>Proisotominae</taxon>
        <taxon>Folsomia</taxon>
    </lineage>
</organism>
<feature type="region of interest" description="Disordered" evidence="2">
    <location>
        <begin position="1"/>
        <end position="32"/>
    </location>
</feature>
<feature type="domain" description="Far11/STRP C-terminal" evidence="4">
    <location>
        <begin position="418"/>
        <end position="777"/>
    </location>
</feature>
<dbReference type="SMART" id="SM01293">
    <property type="entry name" value="DUF3402"/>
    <property type="match status" value="1"/>
</dbReference>
<dbReference type="Pfam" id="PF11882">
    <property type="entry name" value="DUF3402"/>
    <property type="match status" value="2"/>
</dbReference>
<dbReference type="Pfam" id="PF07923">
    <property type="entry name" value="N1221"/>
    <property type="match status" value="1"/>
</dbReference>
<dbReference type="EMBL" id="LNIX01000006">
    <property type="protein sequence ID" value="OXA52743.1"/>
    <property type="molecule type" value="Genomic_DNA"/>
</dbReference>
<evidence type="ECO:0000259" key="3">
    <source>
        <dbReference type="SMART" id="SM01292"/>
    </source>
</evidence>
<dbReference type="Proteomes" id="UP000198287">
    <property type="component" value="Unassembled WGS sequence"/>
</dbReference>
<dbReference type="PANTHER" id="PTHR13239">
    <property type="entry name" value="PROTEIN REQUIRED FOR HYPHAL ANASTOMOSIS HAM-2"/>
    <property type="match status" value="1"/>
</dbReference>
<feature type="domain" description="Far11/STRP N-terminal" evidence="3">
    <location>
        <begin position="31"/>
        <end position="327"/>
    </location>
</feature>
<reference evidence="5 6" key="1">
    <citation type="submission" date="2015-12" db="EMBL/GenBank/DDBJ databases">
        <title>The genome of Folsomia candida.</title>
        <authorList>
            <person name="Faddeeva A."/>
            <person name="Derks M.F."/>
            <person name="Anvar Y."/>
            <person name="Smit S."/>
            <person name="Van Straalen N."/>
            <person name="Roelofs D."/>
        </authorList>
    </citation>
    <scope>NUCLEOTIDE SEQUENCE [LARGE SCALE GENOMIC DNA]</scope>
    <source>
        <strain evidence="5 6">VU population</strain>
        <tissue evidence="5">Whole body</tissue>
    </source>
</reference>
<dbReference type="GO" id="GO:0007010">
    <property type="term" value="P:cytoskeleton organization"/>
    <property type="evidence" value="ECO:0007669"/>
    <property type="project" value="TreeGrafter"/>
</dbReference>
<evidence type="ECO:0000256" key="2">
    <source>
        <dbReference type="SAM" id="MobiDB-lite"/>
    </source>
</evidence>
<accession>A0A226E555</accession>
<evidence type="ECO:0000259" key="4">
    <source>
        <dbReference type="SMART" id="SM01293"/>
    </source>
</evidence>
<proteinExistence type="inferred from homology"/>
<dbReference type="GO" id="GO:0005829">
    <property type="term" value="C:cytosol"/>
    <property type="evidence" value="ECO:0007669"/>
    <property type="project" value="TreeGrafter"/>
</dbReference>
<feature type="region of interest" description="Disordered" evidence="2">
    <location>
        <begin position="352"/>
        <end position="382"/>
    </location>
</feature>
<sequence>MDGEGERNGISKIRDLIRRQRQESDGGCDESSELDFIYEDSDTYPNEISELYSYTEVPEFKKNLAAYENVMTRWNIPLQWQRLSPELRKSAVLRLINRLEMSNKTVRAEGARAVLYIAQGCWSEVQSDQEQQQWTRYNVALLIKGGVFHAVVEILSLEIEFGPMAIRKPAVSLADSAELRVILSILYTIVETVRSKSEDDTGEFEELRKSFKTELGQPIRDELLASKLLNMVIKFCGGSAPHFPIKKVLLLLWKVILLSLGGTPELRELKGKYRELAELSPLKEDTIEVSKTMRAASPPASATDLLDAQNERRSQRPLRRSLMKQSSLDESAALELEMNDQIEDEMKEIEERRAMEESGQLPQPPSPRPMTPLPAKNKGLPWTPKVRQKDLDAFLEASRLKFVGFPIHGDRDTLAGLPAPIHEGVKVLKQHIYVSLSEHQISREEVLAKCPLSIADKEESPTSDVETLYAAIHPSLNQYVIALLKILLAAAPTSKSKSESINIMADVLPEEMPMTVVQSMKLGIDVARHKEIIVKAISSIIVLLLKHTKINHIYQFEFISQHLVFANCIPLVLKFFNQNITAYITAKNTIALTDFPSCVLGEPPELTPESLELGEPQPYCWRNLFACINLLRILNKLTKWKHSRIMMLVVFKSAPILKRSLRVKHPLLQLYILKLLKMQTKYLGRQWRKANMKTMSAIYQKVRHRLTDDWAYGNDLDARPWDFQAEECALRAAVDRFNSRRYGDTSKMHPDFEPIDKCVTSVLGRPVQLTSTFKENYEMWLEQEVFKNPVDWDEVLKCQGIM</sequence>
<feature type="compositionally biased region" description="Pro residues" evidence="2">
    <location>
        <begin position="362"/>
        <end position="372"/>
    </location>
</feature>
<dbReference type="OMA" id="KMTRAMR"/>
<keyword evidence="6" id="KW-1185">Reference proteome</keyword>
<dbReference type="InterPro" id="IPR040185">
    <property type="entry name" value="Far11/STRP"/>
</dbReference>
<evidence type="ECO:0000313" key="5">
    <source>
        <dbReference type="EMBL" id="OXA52743.1"/>
    </source>
</evidence>
<gene>
    <name evidence="5" type="ORF">Fcan01_12222</name>
</gene>
<dbReference type="InterPro" id="IPR021819">
    <property type="entry name" value="Far11/STRP_C"/>
</dbReference>
<dbReference type="InterPro" id="IPR012486">
    <property type="entry name" value="Far11/STRP_N"/>
</dbReference>
<dbReference type="OrthoDB" id="18234at2759"/>
<comment type="similarity">
    <text evidence="1">Belongs to the STRIP family.</text>
</comment>
<dbReference type="SMART" id="SM01292">
    <property type="entry name" value="N1221"/>
    <property type="match status" value="1"/>
</dbReference>
<comment type="caution">
    <text evidence="5">The sequence shown here is derived from an EMBL/GenBank/DDBJ whole genome shotgun (WGS) entry which is preliminary data.</text>
</comment>
<dbReference type="PANTHER" id="PTHR13239:SF4">
    <property type="entry name" value="AT25231P"/>
    <property type="match status" value="1"/>
</dbReference>
<evidence type="ECO:0000313" key="6">
    <source>
        <dbReference type="Proteomes" id="UP000198287"/>
    </source>
</evidence>
<dbReference type="AlphaFoldDB" id="A0A226E555"/>
<feature type="compositionally biased region" description="Basic and acidic residues" evidence="2">
    <location>
        <begin position="1"/>
        <end position="24"/>
    </location>
</feature>
<protein>
    <submittedName>
        <fullName evidence="5">Striatin-interacting protein 1</fullName>
    </submittedName>
</protein>
<name>A0A226E555_FOLCA</name>
<evidence type="ECO:0000256" key="1">
    <source>
        <dbReference type="ARBA" id="ARBA00007062"/>
    </source>
</evidence>
<feature type="region of interest" description="Disordered" evidence="2">
    <location>
        <begin position="292"/>
        <end position="337"/>
    </location>
</feature>
<dbReference type="STRING" id="158441.A0A226E555"/>